<evidence type="ECO:0000313" key="4">
    <source>
        <dbReference type="Proteomes" id="UP000249522"/>
    </source>
</evidence>
<dbReference type="OrthoDB" id="9808543at2"/>
<dbReference type="Pfam" id="PF12697">
    <property type="entry name" value="Abhydrolase_6"/>
    <property type="match status" value="1"/>
</dbReference>
<accession>A0A2W1LMN9</accession>
<dbReference type="Proteomes" id="UP000249522">
    <property type="component" value="Unassembled WGS sequence"/>
</dbReference>
<dbReference type="InterPro" id="IPR029058">
    <property type="entry name" value="AB_hydrolase_fold"/>
</dbReference>
<evidence type="ECO:0000256" key="1">
    <source>
        <dbReference type="ARBA" id="ARBA00038115"/>
    </source>
</evidence>
<evidence type="ECO:0000259" key="2">
    <source>
        <dbReference type="Pfam" id="PF12697"/>
    </source>
</evidence>
<dbReference type="EMBL" id="QKRB01000041">
    <property type="protein sequence ID" value="PZD96252.1"/>
    <property type="molecule type" value="Genomic_DNA"/>
</dbReference>
<keyword evidence="3" id="KW-0378">Hydrolase</keyword>
<dbReference type="AlphaFoldDB" id="A0A2W1LMN9"/>
<organism evidence="3 4">
    <name type="scientific">Paenibacillus sambharensis</name>
    <dbReference type="NCBI Taxonomy" id="1803190"/>
    <lineage>
        <taxon>Bacteria</taxon>
        <taxon>Bacillati</taxon>
        <taxon>Bacillota</taxon>
        <taxon>Bacilli</taxon>
        <taxon>Bacillales</taxon>
        <taxon>Paenibacillaceae</taxon>
        <taxon>Paenibacillus</taxon>
    </lineage>
</organism>
<dbReference type="RefSeq" id="WP_111146250.1">
    <property type="nucleotide sequence ID" value="NZ_QKRB01000041.1"/>
</dbReference>
<dbReference type="InterPro" id="IPR050261">
    <property type="entry name" value="FrsA_esterase"/>
</dbReference>
<feature type="domain" description="AB hydrolase-1" evidence="2">
    <location>
        <begin position="44"/>
        <end position="264"/>
    </location>
</feature>
<protein>
    <submittedName>
        <fullName evidence="3">Alpha/beta hydrolase</fullName>
    </submittedName>
</protein>
<sequence>MARLKSERFRLDLGEGLYLKGTVTAGDAGLVAGSPPGRQGMPVLLLCHGFKGFAEWGFMPYTAEWFARNGFYAVRFDFSCNGVGETDFDELDKFAANTYSREQADLEALLAAVSRRLLPLMDGVDERSLSLLGHSRGGGNAILFGADHPDIRAIVTWNGIANANLFDDRFEAEARQNGRAYVANARTRQEMPIGAGFFDDLQRNRERFDIPRRLAELQAPVLLIQGDADADRLVKGHALMKNAAPQHEYVTISGAGHTFGAVHPFEGPTAELTEALESSLSFLCRSLSL</sequence>
<reference evidence="3 4" key="1">
    <citation type="submission" date="2018-06" db="EMBL/GenBank/DDBJ databases">
        <title>Paenibacillus imtechensis sp. nov.</title>
        <authorList>
            <person name="Pinnaka A.K."/>
            <person name="Singh H."/>
            <person name="Kaur M."/>
        </authorList>
    </citation>
    <scope>NUCLEOTIDE SEQUENCE [LARGE SCALE GENOMIC DNA]</scope>
    <source>
        <strain evidence="3 4">SMB1</strain>
    </source>
</reference>
<name>A0A2W1LMN9_9BACL</name>
<dbReference type="PANTHER" id="PTHR22946">
    <property type="entry name" value="DIENELACTONE HYDROLASE DOMAIN-CONTAINING PROTEIN-RELATED"/>
    <property type="match status" value="1"/>
</dbReference>
<comment type="similarity">
    <text evidence="1">Belongs to the AB hydrolase superfamily. FUS2 hydrolase family.</text>
</comment>
<evidence type="ECO:0000313" key="3">
    <source>
        <dbReference type="EMBL" id="PZD96252.1"/>
    </source>
</evidence>
<comment type="caution">
    <text evidence="3">The sequence shown here is derived from an EMBL/GenBank/DDBJ whole genome shotgun (WGS) entry which is preliminary data.</text>
</comment>
<dbReference type="InterPro" id="IPR000073">
    <property type="entry name" value="AB_hydrolase_1"/>
</dbReference>
<dbReference type="SUPFAM" id="SSF53474">
    <property type="entry name" value="alpha/beta-Hydrolases"/>
    <property type="match status" value="1"/>
</dbReference>
<gene>
    <name evidence="3" type="ORF">DNH61_08605</name>
</gene>
<proteinExistence type="inferred from homology"/>
<keyword evidence="4" id="KW-1185">Reference proteome</keyword>
<dbReference type="Gene3D" id="3.40.50.1820">
    <property type="entry name" value="alpha/beta hydrolase"/>
    <property type="match status" value="1"/>
</dbReference>
<dbReference type="GO" id="GO:0016787">
    <property type="term" value="F:hydrolase activity"/>
    <property type="evidence" value="ECO:0007669"/>
    <property type="project" value="UniProtKB-KW"/>
</dbReference>